<evidence type="ECO:0000259" key="1">
    <source>
        <dbReference type="PROSITE" id="PS50995"/>
    </source>
</evidence>
<dbReference type="PANTHER" id="PTHR33164:SF43">
    <property type="entry name" value="HTH-TYPE TRANSCRIPTIONAL REPRESSOR YETL"/>
    <property type="match status" value="1"/>
</dbReference>
<dbReference type="EMBL" id="JBFSOO010000008">
    <property type="protein sequence ID" value="MEZ6854114.1"/>
    <property type="molecule type" value="Genomic_DNA"/>
</dbReference>
<dbReference type="SUPFAM" id="SSF46785">
    <property type="entry name" value="Winged helix' DNA-binding domain"/>
    <property type="match status" value="1"/>
</dbReference>
<gene>
    <name evidence="2" type="ORF">AB2Z07_11350</name>
</gene>
<dbReference type="InterPro" id="IPR036388">
    <property type="entry name" value="WH-like_DNA-bd_sf"/>
</dbReference>
<dbReference type="Pfam" id="PF01047">
    <property type="entry name" value="MarR"/>
    <property type="match status" value="1"/>
</dbReference>
<feature type="domain" description="HTH marR-type" evidence="1">
    <location>
        <begin position="1"/>
        <end position="120"/>
    </location>
</feature>
<dbReference type="Proteomes" id="UP001568358">
    <property type="component" value="Unassembled WGS sequence"/>
</dbReference>
<comment type="caution">
    <text evidence="2">The sequence shown here is derived from an EMBL/GenBank/DDBJ whole genome shotgun (WGS) entry which is preliminary data.</text>
</comment>
<dbReference type="RefSeq" id="WP_082208205.1">
    <property type="nucleotide sequence ID" value="NZ_CP192219.1"/>
</dbReference>
<dbReference type="Gene3D" id="1.10.10.10">
    <property type="entry name" value="Winged helix-like DNA-binding domain superfamily/Winged helix DNA-binding domain"/>
    <property type="match status" value="1"/>
</dbReference>
<organism evidence="2 3">
    <name type="scientific">Halodesulfovibrio aestuarii</name>
    <dbReference type="NCBI Taxonomy" id="126333"/>
    <lineage>
        <taxon>Bacteria</taxon>
        <taxon>Pseudomonadati</taxon>
        <taxon>Thermodesulfobacteriota</taxon>
        <taxon>Desulfovibrionia</taxon>
        <taxon>Desulfovibrionales</taxon>
        <taxon>Desulfovibrionaceae</taxon>
        <taxon>Halodesulfovibrio</taxon>
    </lineage>
</organism>
<dbReference type="PROSITE" id="PS50995">
    <property type="entry name" value="HTH_MARR_2"/>
    <property type="match status" value="1"/>
</dbReference>
<dbReference type="SMART" id="SM00347">
    <property type="entry name" value="HTH_MARR"/>
    <property type="match status" value="1"/>
</dbReference>
<protein>
    <submittedName>
        <fullName evidence="2">MarR family winged helix-turn-helix transcriptional regulator</fullName>
    </submittedName>
</protein>
<name>A0ABV4JWU4_9BACT</name>
<sequence length="120" mass="13216">MKQLNAQLSVHGINFTEFMILQSLENAAENTMRRIELANAVNLTASGVTRVLHPMERIHLIEKRSNPRDARISLVKLTSAGKTIYADALITVESCAESLMAPLTSNQIETLTGLIKKLSV</sequence>
<proteinExistence type="predicted"/>
<reference evidence="2 3" key="1">
    <citation type="submission" date="2024-07" db="EMBL/GenBank/DDBJ databases">
        <title>Active virus-host system and metabolic interactions in a Lokiarchaeon culture.</title>
        <authorList>
            <person name="Ponce Toledo R.I."/>
            <person name="Rodrigues Oliveira T."/>
            <person name="Schleper C."/>
        </authorList>
    </citation>
    <scope>NUCLEOTIDE SEQUENCE [LARGE SCALE GENOMIC DNA]</scope>
    <source>
        <strain evidence="2 3">B35</strain>
    </source>
</reference>
<evidence type="ECO:0000313" key="3">
    <source>
        <dbReference type="Proteomes" id="UP001568358"/>
    </source>
</evidence>
<dbReference type="InterPro" id="IPR036390">
    <property type="entry name" value="WH_DNA-bd_sf"/>
</dbReference>
<evidence type="ECO:0000313" key="2">
    <source>
        <dbReference type="EMBL" id="MEZ6854114.1"/>
    </source>
</evidence>
<dbReference type="InterPro" id="IPR039422">
    <property type="entry name" value="MarR/SlyA-like"/>
</dbReference>
<dbReference type="PRINTS" id="PR00598">
    <property type="entry name" value="HTHMARR"/>
</dbReference>
<keyword evidence="3" id="KW-1185">Reference proteome</keyword>
<accession>A0ABV4JWU4</accession>
<dbReference type="PANTHER" id="PTHR33164">
    <property type="entry name" value="TRANSCRIPTIONAL REGULATOR, MARR FAMILY"/>
    <property type="match status" value="1"/>
</dbReference>
<dbReference type="InterPro" id="IPR000835">
    <property type="entry name" value="HTH_MarR-typ"/>
</dbReference>